<accession>A0A919YKE1</accession>
<dbReference type="GO" id="GO:0140114">
    <property type="term" value="P:cellular detoxification of fluoride"/>
    <property type="evidence" value="ECO:0007669"/>
    <property type="project" value="UniProtKB-UniRule"/>
</dbReference>
<keyword evidence="2 10" id="KW-1003">Cell membrane</keyword>
<keyword evidence="12" id="KW-1185">Reference proteome</keyword>
<keyword evidence="4 10" id="KW-1133">Transmembrane helix</keyword>
<evidence type="ECO:0000256" key="4">
    <source>
        <dbReference type="ARBA" id="ARBA00022989"/>
    </source>
</evidence>
<name>A0A919YKE1_9BACL</name>
<dbReference type="EMBL" id="BOSE01000001">
    <property type="protein sequence ID" value="GIP14815.1"/>
    <property type="molecule type" value="Genomic_DNA"/>
</dbReference>
<keyword evidence="10" id="KW-0479">Metal-binding</keyword>
<evidence type="ECO:0000256" key="7">
    <source>
        <dbReference type="ARBA" id="ARBA00035120"/>
    </source>
</evidence>
<keyword evidence="10" id="KW-0813">Transport</keyword>
<dbReference type="Pfam" id="PF02537">
    <property type="entry name" value="CRCB"/>
    <property type="match status" value="1"/>
</dbReference>
<evidence type="ECO:0000313" key="11">
    <source>
        <dbReference type="EMBL" id="GIP14815.1"/>
    </source>
</evidence>
<keyword evidence="3 10" id="KW-0812">Transmembrane</keyword>
<dbReference type="InterPro" id="IPR003691">
    <property type="entry name" value="FluC"/>
</dbReference>
<comment type="activity regulation">
    <text evidence="10">Na(+) is not transported, but it plays an essential structural role and its presence is essential for fluoride channel function.</text>
</comment>
<comment type="catalytic activity">
    <reaction evidence="8">
        <text>fluoride(in) = fluoride(out)</text>
        <dbReference type="Rhea" id="RHEA:76159"/>
        <dbReference type="ChEBI" id="CHEBI:17051"/>
    </reaction>
    <physiologicalReaction direction="left-to-right" evidence="8">
        <dbReference type="Rhea" id="RHEA:76160"/>
    </physiologicalReaction>
</comment>
<feature type="transmembrane region" description="Helical" evidence="10">
    <location>
        <begin position="93"/>
        <end position="120"/>
    </location>
</feature>
<feature type="binding site" evidence="10">
    <location>
        <position position="71"/>
    </location>
    <ligand>
        <name>Na(+)</name>
        <dbReference type="ChEBI" id="CHEBI:29101"/>
        <note>structural</note>
    </ligand>
</feature>
<evidence type="ECO:0000256" key="1">
    <source>
        <dbReference type="ARBA" id="ARBA00004651"/>
    </source>
</evidence>
<evidence type="ECO:0000313" key="12">
    <source>
        <dbReference type="Proteomes" id="UP000683139"/>
    </source>
</evidence>
<dbReference type="PANTHER" id="PTHR28259">
    <property type="entry name" value="FLUORIDE EXPORT PROTEIN 1-RELATED"/>
    <property type="match status" value="1"/>
</dbReference>
<evidence type="ECO:0000256" key="5">
    <source>
        <dbReference type="ARBA" id="ARBA00023136"/>
    </source>
</evidence>
<comment type="caution">
    <text evidence="11">The sequence shown here is derived from an EMBL/GenBank/DDBJ whole genome shotgun (WGS) entry which is preliminary data.</text>
</comment>
<comment type="subcellular location">
    <subcellularLocation>
        <location evidence="1 10">Cell membrane</location>
        <topology evidence="1 10">Multi-pass membrane protein</topology>
    </subcellularLocation>
</comment>
<dbReference type="GO" id="GO:0046872">
    <property type="term" value="F:metal ion binding"/>
    <property type="evidence" value="ECO:0007669"/>
    <property type="project" value="UniProtKB-KW"/>
</dbReference>
<keyword evidence="6 10" id="KW-0407">Ion channel</keyword>
<gene>
    <name evidence="10" type="primary">fluC</name>
    <name evidence="10" type="synonym">crcB</name>
    <name evidence="11" type="ORF">J40TS1_04570</name>
</gene>
<evidence type="ECO:0000256" key="10">
    <source>
        <dbReference type="HAMAP-Rule" id="MF_00454"/>
    </source>
</evidence>
<dbReference type="PANTHER" id="PTHR28259:SF1">
    <property type="entry name" value="FLUORIDE EXPORT PROTEIN 1-RELATED"/>
    <property type="match status" value="1"/>
</dbReference>
<feature type="transmembrane region" description="Helical" evidence="10">
    <location>
        <begin position="32"/>
        <end position="51"/>
    </location>
</feature>
<reference evidence="11" key="1">
    <citation type="submission" date="2021-03" db="EMBL/GenBank/DDBJ databases">
        <title>Antimicrobial resistance genes in bacteria isolated from Japanese honey, and their potential for conferring macrolide and lincosamide resistance in the American foulbrood pathogen Paenibacillus larvae.</title>
        <authorList>
            <person name="Okamoto M."/>
            <person name="Kumagai M."/>
            <person name="Kanamori H."/>
            <person name="Takamatsu D."/>
        </authorList>
    </citation>
    <scope>NUCLEOTIDE SEQUENCE</scope>
    <source>
        <strain evidence="11">J40TS1</strain>
    </source>
</reference>
<keyword evidence="5 10" id="KW-0472">Membrane</keyword>
<evidence type="ECO:0000256" key="2">
    <source>
        <dbReference type="ARBA" id="ARBA00022475"/>
    </source>
</evidence>
<sequence length="122" mass="12999">MQSYVWVALGGAAGTVLRAIISQAYPLQHNFHIVWINILGSLLLAVIFTSFSTDSEAHMRMKWLLGTGMMGGFTTMSTFSLDVVKLLEAGHYAIAGLYVLGSVVGGGVAAVIGILLTTLLKR</sequence>
<evidence type="ECO:0000256" key="9">
    <source>
        <dbReference type="ARBA" id="ARBA00049940"/>
    </source>
</evidence>
<evidence type="ECO:0000256" key="3">
    <source>
        <dbReference type="ARBA" id="ARBA00022692"/>
    </source>
</evidence>
<dbReference type="AlphaFoldDB" id="A0A919YKE1"/>
<comment type="similarity">
    <text evidence="7 10">Belongs to the fluoride channel Fluc/FEX (TC 1.A.43) family.</text>
</comment>
<protein>
    <recommendedName>
        <fullName evidence="10">Fluoride-specific ion channel FluC</fullName>
    </recommendedName>
</protein>
<organism evidence="11 12">
    <name type="scientific">Paenibacillus montaniterrae</name>
    <dbReference type="NCBI Taxonomy" id="429341"/>
    <lineage>
        <taxon>Bacteria</taxon>
        <taxon>Bacillati</taxon>
        <taxon>Bacillota</taxon>
        <taxon>Bacilli</taxon>
        <taxon>Bacillales</taxon>
        <taxon>Paenibacillaceae</taxon>
        <taxon>Paenibacillus</taxon>
    </lineage>
</organism>
<keyword evidence="10" id="KW-0915">Sodium</keyword>
<dbReference type="HAMAP" id="MF_00454">
    <property type="entry name" value="FluC"/>
    <property type="match status" value="1"/>
</dbReference>
<keyword evidence="10" id="KW-0406">Ion transport</keyword>
<dbReference type="GO" id="GO:0005886">
    <property type="term" value="C:plasma membrane"/>
    <property type="evidence" value="ECO:0007669"/>
    <property type="project" value="UniProtKB-SubCell"/>
</dbReference>
<feature type="transmembrane region" description="Helical" evidence="10">
    <location>
        <begin position="63"/>
        <end position="81"/>
    </location>
</feature>
<comment type="function">
    <text evidence="9 10">Fluoride-specific ion channel. Important for reducing fluoride concentration in the cell, thus reducing its toxicity.</text>
</comment>
<proteinExistence type="inferred from homology"/>
<evidence type="ECO:0000256" key="6">
    <source>
        <dbReference type="ARBA" id="ARBA00023303"/>
    </source>
</evidence>
<dbReference type="GO" id="GO:0062054">
    <property type="term" value="F:fluoride channel activity"/>
    <property type="evidence" value="ECO:0007669"/>
    <property type="project" value="UniProtKB-UniRule"/>
</dbReference>
<dbReference type="Proteomes" id="UP000683139">
    <property type="component" value="Unassembled WGS sequence"/>
</dbReference>
<feature type="binding site" evidence="10">
    <location>
        <position position="74"/>
    </location>
    <ligand>
        <name>Na(+)</name>
        <dbReference type="ChEBI" id="CHEBI:29101"/>
        <note>structural</note>
    </ligand>
</feature>
<evidence type="ECO:0000256" key="8">
    <source>
        <dbReference type="ARBA" id="ARBA00035585"/>
    </source>
</evidence>